<evidence type="ECO:0000256" key="6">
    <source>
        <dbReference type="ARBA" id="ARBA00023295"/>
    </source>
</evidence>
<dbReference type="GO" id="GO:0005975">
    <property type="term" value="P:carbohydrate metabolic process"/>
    <property type="evidence" value="ECO:0007669"/>
    <property type="project" value="InterPro"/>
</dbReference>
<comment type="caution">
    <text evidence="9">The sequence shown here is derived from an EMBL/GenBank/DDBJ whole genome shotgun (WGS) entry which is preliminary data.</text>
</comment>
<evidence type="ECO:0000256" key="5">
    <source>
        <dbReference type="ARBA" id="ARBA00022801"/>
    </source>
</evidence>
<dbReference type="Proteomes" id="UP000838763">
    <property type="component" value="Unassembled WGS sequence"/>
</dbReference>
<proteinExistence type="inferred from homology"/>
<keyword evidence="10" id="KW-1185">Reference proteome</keyword>
<sequence length="308" mass="33093">MQLKGFFSAVATVLRPVLVPRPSVIRRTSDGTYFRFETGSRIGIWKAPDLTGPWVYQGAVLPNGSRINKPGRDDLWAPDVREINGRYVLYYTVSTFGSQNSAIGYATSATMEAGSWADGGTTGVESSTGMAYNAIDAALVQVGSSYLMNFGSFWGDIYQVPMNAAATAIAGTPYQIAYDPAGAHAVEGAFMHYRAGMYYLFFSAGTCCGYNDNKPAPGAEYRILVCASASATGPFVDRQGRSCRNGGGTVVLESHDHVYGPGGQGVFADPKRGTILYYHYANTNIGLADSQYQFGWNVLSWSGGWPSV</sequence>
<dbReference type="Pfam" id="PF04616">
    <property type="entry name" value="Glyco_hydro_43"/>
    <property type="match status" value="1"/>
</dbReference>
<comment type="catalytic activity">
    <reaction evidence="1">
        <text>Endohydrolysis of (1-&gt;5)-alpha-arabinofuranosidic linkages in (1-&gt;5)-arabinans.</text>
        <dbReference type="EC" id="3.2.1.99"/>
    </reaction>
</comment>
<dbReference type="GO" id="GO:0046558">
    <property type="term" value="F:arabinan endo-1,5-alpha-L-arabinosidase activity"/>
    <property type="evidence" value="ECO:0007669"/>
    <property type="project" value="UniProtKB-EC"/>
</dbReference>
<dbReference type="Gene3D" id="2.115.10.20">
    <property type="entry name" value="Glycosyl hydrolase domain, family 43"/>
    <property type="match status" value="1"/>
</dbReference>
<evidence type="ECO:0000256" key="8">
    <source>
        <dbReference type="PIRSR" id="PIRSR606710-2"/>
    </source>
</evidence>
<feature type="site" description="Important for catalytic activity, responsible for pKa modulation of the active site Glu and correct orientation of both the proton donor and substrate" evidence="8">
    <location>
        <position position="136"/>
    </location>
</feature>
<evidence type="ECO:0000256" key="7">
    <source>
        <dbReference type="ARBA" id="ARBA00042202"/>
    </source>
</evidence>
<evidence type="ECO:0000313" key="9">
    <source>
        <dbReference type="EMBL" id="CAI4213482.1"/>
    </source>
</evidence>
<dbReference type="PANTHER" id="PTHR43301">
    <property type="entry name" value="ARABINAN ENDO-1,5-ALPHA-L-ARABINOSIDASE"/>
    <property type="match status" value="1"/>
</dbReference>
<dbReference type="EMBL" id="CALLCH030000008">
    <property type="protein sequence ID" value="CAI4213482.1"/>
    <property type="molecule type" value="Genomic_DNA"/>
</dbReference>
<organism evidence="9 10">
    <name type="scientific">Parascedosporium putredinis</name>
    <dbReference type="NCBI Taxonomy" id="1442378"/>
    <lineage>
        <taxon>Eukaryota</taxon>
        <taxon>Fungi</taxon>
        <taxon>Dikarya</taxon>
        <taxon>Ascomycota</taxon>
        <taxon>Pezizomycotina</taxon>
        <taxon>Sordariomycetes</taxon>
        <taxon>Hypocreomycetidae</taxon>
        <taxon>Microascales</taxon>
        <taxon>Microascaceae</taxon>
        <taxon>Parascedosporium</taxon>
    </lineage>
</organism>
<comment type="similarity">
    <text evidence="3">Belongs to the glycosyl hydrolase 43 family.</text>
</comment>
<comment type="pathway">
    <text evidence="2">Glycan metabolism; L-arabinan degradation.</text>
</comment>
<dbReference type="PANTHER" id="PTHR43301:SF3">
    <property type="entry name" value="ARABINAN ENDO-1,5-ALPHA-L-ARABINOSIDASE A-RELATED"/>
    <property type="match status" value="1"/>
</dbReference>
<gene>
    <name evidence="9" type="ORF">PPNO1_LOCUS3231</name>
</gene>
<dbReference type="CDD" id="cd18831">
    <property type="entry name" value="GH43_AnAbnA-like"/>
    <property type="match status" value="1"/>
</dbReference>
<keyword evidence="5" id="KW-0378">Hydrolase</keyword>
<dbReference type="InterPro" id="IPR023296">
    <property type="entry name" value="Glyco_hydro_beta-prop_sf"/>
</dbReference>
<keyword evidence="6" id="KW-0326">Glycosidase</keyword>
<evidence type="ECO:0000256" key="2">
    <source>
        <dbReference type="ARBA" id="ARBA00004834"/>
    </source>
</evidence>
<dbReference type="OrthoDB" id="195678at2759"/>
<dbReference type="InterPro" id="IPR016840">
    <property type="entry name" value="Glyco_hydro_43_endo_a_Ara-ase"/>
</dbReference>
<dbReference type="PIRSF" id="PIRSF026534">
    <property type="entry name" value="Endo_alpha-L-arabinosidase"/>
    <property type="match status" value="1"/>
</dbReference>
<evidence type="ECO:0000256" key="3">
    <source>
        <dbReference type="ARBA" id="ARBA00009865"/>
    </source>
</evidence>
<dbReference type="AlphaFoldDB" id="A0A9P1MA97"/>
<evidence type="ECO:0000313" key="10">
    <source>
        <dbReference type="Proteomes" id="UP000838763"/>
    </source>
</evidence>
<reference evidence="9" key="1">
    <citation type="submission" date="2022-11" db="EMBL/GenBank/DDBJ databases">
        <authorList>
            <person name="Scott C."/>
            <person name="Bruce N."/>
        </authorList>
    </citation>
    <scope>NUCLEOTIDE SEQUENCE</scope>
</reference>
<protein>
    <recommendedName>
        <fullName evidence="4">arabinan endo-1,5-alpha-L-arabinosidase</fullName>
        <ecNumber evidence="4">3.2.1.99</ecNumber>
    </recommendedName>
    <alternativeName>
        <fullName evidence="7">Endo-1,5-alpha-L-arabinanase A</fullName>
    </alternativeName>
</protein>
<accession>A0A9P1MA97</accession>
<dbReference type="InterPro" id="IPR050727">
    <property type="entry name" value="GH43_arabinanases"/>
</dbReference>
<name>A0A9P1MA97_9PEZI</name>
<evidence type="ECO:0000256" key="4">
    <source>
        <dbReference type="ARBA" id="ARBA00012586"/>
    </source>
</evidence>
<dbReference type="SUPFAM" id="SSF75005">
    <property type="entry name" value="Arabinanase/levansucrase/invertase"/>
    <property type="match status" value="1"/>
</dbReference>
<evidence type="ECO:0000256" key="1">
    <source>
        <dbReference type="ARBA" id="ARBA00000375"/>
    </source>
</evidence>
<dbReference type="InterPro" id="IPR006710">
    <property type="entry name" value="Glyco_hydro_43"/>
</dbReference>
<dbReference type="EC" id="3.2.1.99" evidence="4"/>